<comment type="caution">
    <text evidence="6">The sequence shown here is derived from an EMBL/GenBank/DDBJ whole genome shotgun (WGS) entry which is preliminary data.</text>
</comment>
<evidence type="ECO:0000313" key="7">
    <source>
        <dbReference type="Proteomes" id="UP001590951"/>
    </source>
</evidence>
<evidence type="ECO:0000256" key="4">
    <source>
        <dbReference type="ARBA" id="ARBA00023033"/>
    </source>
</evidence>
<evidence type="ECO:0000256" key="1">
    <source>
        <dbReference type="ARBA" id="ARBA00022630"/>
    </source>
</evidence>
<protein>
    <recommendedName>
        <fullName evidence="8">FAD-binding domain-containing protein</fullName>
    </recommendedName>
</protein>
<dbReference type="EMBL" id="JBHFEH010000007">
    <property type="protein sequence ID" value="KAL2056648.1"/>
    <property type="molecule type" value="Genomic_DNA"/>
</dbReference>
<evidence type="ECO:0000256" key="2">
    <source>
        <dbReference type="ARBA" id="ARBA00022827"/>
    </source>
</evidence>
<organism evidence="6 7">
    <name type="scientific">Lepraria finkii</name>
    <dbReference type="NCBI Taxonomy" id="1340010"/>
    <lineage>
        <taxon>Eukaryota</taxon>
        <taxon>Fungi</taxon>
        <taxon>Dikarya</taxon>
        <taxon>Ascomycota</taxon>
        <taxon>Pezizomycotina</taxon>
        <taxon>Lecanoromycetes</taxon>
        <taxon>OSLEUM clade</taxon>
        <taxon>Lecanoromycetidae</taxon>
        <taxon>Lecanorales</taxon>
        <taxon>Lecanorineae</taxon>
        <taxon>Stereocaulaceae</taxon>
        <taxon>Lepraria</taxon>
    </lineage>
</organism>
<proteinExistence type="predicted"/>
<evidence type="ECO:0000256" key="5">
    <source>
        <dbReference type="SAM" id="MobiDB-lite"/>
    </source>
</evidence>
<accession>A0ABR4BL12</accession>
<feature type="compositionally biased region" description="Basic residues" evidence="5">
    <location>
        <begin position="319"/>
        <end position="328"/>
    </location>
</feature>
<dbReference type="Gene3D" id="3.50.50.60">
    <property type="entry name" value="FAD/NAD(P)-binding domain"/>
    <property type="match status" value="1"/>
</dbReference>
<dbReference type="Proteomes" id="UP001590951">
    <property type="component" value="Unassembled WGS sequence"/>
</dbReference>
<feature type="region of interest" description="Disordered" evidence="5">
    <location>
        <begin position="295"/>
        <end position="328"/>
    </location>
</feature>
<keyword evidence="1" id="KW-0285">Flavoprotein</keyword>
<evidence type="ECO:0000313" key="6">
    <source>
        <dbReference type="EMBL" id="KAL2056648.1"/>
    </source>
</evidence>
<keyword evidence="3" id="KW-0560">Oxidoreductase</keyword>
<dbReference type="InterPro" id="IPR036188">
    <property type="entry name" value="FAD/NAD-bd_sf"/>
</dbReference>
<evidence type="ECO:0008006" key="8">
    <source>
        <dbReference type="Google" id="ProtNLM"/>
    </source>
</evidence>
<dbReference type="PANTHER" id="PTHR46972:SF1">
    <property type="entry name" value="FAD DEPENDENT OXIDOREDUCTASE DOMAIN-CONTAINING PROTEIN"/>
    <property type="match status" value="1"/>
</dbReference>
<name>A0ABR4BL12_9LECA</name>
<keyword evidence="2" id="KW-0274">FAD</keyword>
<gene>
    <name evidence="6" type="ORF">ABVK25_003042</name>
</gene>
<evidence type="ECO:0000256" key="3">
    <source>
        <dbReference type="ARBA" id="ARBA00023002"/>
    </source>
</evidence>
<sequence length="342" mass="38633">MNTTTTPRIAIVGAGPGGLLLSRLLHLASIPFTPYEREPHRHSREQGGSLDLHEESGQLALKEAQLIGEFRKIARAKGEDMRIADKTGHLHWEEVDTDGHGRPEVDRLLLRGWLLDSLPEDAVEWGCKVRSITPTEGGKHDIHIEAASGSEKETFDLTVGADDTWSKVRPLLSETKPQYSTISYLDTRIHSIDTRSPHISKFVEQGSSFAFSDYKGLMANAMAMAVYARMLCCRWERHGLRICMWTGPILRLRRNSCSRNMRIGMNASRISYAVQIPPALLYQLPTDFAWTSKQGLTSPRRRGSPYDAVCSRRRESSHARRARTFKGHHSRHQVRGSYQYCA</sequence>
<dbReference type="PRINTS" id="PR00420">
    <property type="entry name" value="RNGMNOXGNASE"/>
</dbReference>
<keyword evidence="4" id="KW-0503">Monooxygenase</keyword>
<keyword evidence="7" id="KW-1185">Reference proteome</keyword>
<dbReference type="SUPFAM" id="SSF51905">
    <property type="entry name" value="FAD/NAD(P)-binding domain"/>
    <property type="match status" value="1"/>
</dbReference>
<dbReference type="PANTHER" id="PTHR46972">
    <property type="entry name" value="MONOOXYGENASE ASQM-RELATED"/>
    <property type="match status" value="1"/>
</dbReference>
<reference evidence="6 7" key="1">
    <citation type="submission" date="2024-09" db="EMBL/GenBank/DDBJ databases">
        <title>Rethinking Asexuality: The Enigmatic Case of Functional Sexual Genes in Lepraria (Stereocaulaceae).</title>
        <authorList>
            <person name="Doellman M."/>
            <person name="Sun Y."/>
            <person name="Barcenas-Pena A."/>
            <person name="Lumbsch H.T."/>
            <person name="Grewe F."/>
        </authorList>
    </citation>
    <scope>NUCLEOTIDE SEQUENCE [LARGE SCALE GENOMIC DNA]</scope>
    <source>
        <strain evidence="6 7">Grewe 0041</strain>
    </source>
</reference>